<proteinExistence type="inferred from homology"/>
<sequence>MKQFTTLTLPYAYDALEPYIDKETMTLHHDKHHVTYTTKLNEALAKHPEMEVETVESLLMGLDLVPEDIRPAVRNHGGGHVNHAMFWEIMGPDAGGKPSGELLKAIESVFGSYESFVEKFNDAAMTQFGSGWAWLSVDGGKLIVEKTPNQDTPISMGRTPILCLDVWEHAYYLKYRNVRPDYIKAWWNVVNWKNVEQKFKKAI</sequence>
<evidence type="ECO:0000313" key="9">
    <source>
        <dbReference type="EMBL" id="OGY82989.1"/>
    </source>
</evidence>
<dbReference type="InterPro" id="IPR019832">
    <property type="entry name" value="Mn/Fe_SOD_C"/>
</dbReference>
<dbReference type="FunFam" id="1.10.287.990:FF:000001">
    <property type="entry name" value="Superoxide dismutase"/>
    <property type="match status" value="1"/>
</dbReference>
<accession>A0A1G2B2U8</accession>
<evidence type="ECO:0000259" key="8">
    <source>
        <dbReference type="Pfam" id="PF02777"/>
    </source>
</evidence>
<dbReference type="STRING" id="1798543.A2898_00495"/>
<dbReference type="InterPro" id="IPR036324">
    <property type="entry name" value="Mn/Fe_SOD_N_sf"/>
</dbReference>
<keyword evidence="4 6" id="KW-0560">Oxidoreductase</keyword>
<evidence type="ECO:0000256" key="6">
    <source>
        <dbReference type="RuleBase" id="RU000414"/>
    </source>
</evidence>
<comment type="similarity">
    <text evidence="1 6">Belongs to the iron/manganese superoxide dismutase family.</text>
</comment>
<feature type="domain" description="Manganese/iron superoxide dismutase N-terminal" evidence="7">
    <location>
        <begin position="4"/>
        <end position="90"/>
    </location>
</feature>
<comment type="catalytic activity">
    <reaction evidence="6">
        <text>2 superoxide + 2 H(+) = H2O2 + O2</text>
        <dbReference type="Rhea" id="RHEA:20696"/>
        <dbReference type="ChEBI" id="CHEBI:15378"/>
        <dbReference type="ChEBI" id="CHEBI:15379"/>
        <dbReference type="ChEBI" id="CHEBI:16240"/>
        <dbReference type="ChEBI" id="CHEBI:18421"/>
        <dbReference type="EC" id="1.15.1.1"/>
    </reaction>
</comment>
<dbReference type="EC" id="1.15.1.1" evidence="2 6"/>
<comment type="caution">
    <text evidence="9">The sequence shown here is derived from an EMBL/GenBank/DDBJ whole genome shotgun (WGS) entry which is preliminary data.</text>
</comment>
<dbReference type="Gene3D" id="1.10.287.990">
    <property type="entry name" value="Fe,Mn superoxide dismutase (SOD) domain"/>
    <property type="match status" value="1"/>
</dbReference>
<gene>
    <name evidence="9" type="ORF">A2898_00495</name>
</gene>
<protein>
    <recommendedName>
        <fullName evidence="2 6">Superoxide dismutase</fullName>
        <ecNumber evidence="2 6">1.15.1.1</ecNumber>
    </recommendedName>
</protein>
<comment type="function">
    <text evidence="6">Destroys radicals which are normally produced within the cells and which are toxic to biological systems.</text>
</comment>
<feature type="binding site" evidence="5">
    <location>
        <position position="169"/>
    </location>
    <ligand>
        <name>Mn(2+)</name>
        <dbReference type="ChEBI" id="CHEBI:29035"/>
    </ligand>
</feature>
<dbReference type="InterPro" id="IPR036314">
    <property type="entry name" value="SOD_C_sf"/>
</dbReference>
<evidence type="ECO:0000256" key="2">
    <source>
        <dbReference type="ARBA" id="ARBA00012682"/>
    </source>
</evidence>
<dbReference type="PANTHER" id="PTHR43595:SF2">
    <property type="entry name" value="SMALL RIBOSOMAL SUBUNIT PROTEIN MS42"/>
    <property type="match status" value="1"/>
</dbReference>
<dbReference type="PRINTS" id="PR01703">
    <property type="entry name" value="MNSODISMTASE"/>
</dbReference>
<dbReference type="FunFam" id="3.55.40.20:FF:000001">
    <property type="entry name" value="Superoxide dismutase"/>
    <property type="match status" value="1"/>
</dbReference>
<dbReference type="EMBL" id="MHKE01000016">
    <property type="protein sequence ID" value="OGY82989.1"/>
    <property type="molecule type" value="Genomic_DNA"/>
</dbReference>
<dbReference type="Proteomes" id="UP000179164">
    <property type="component" value="Unassembled WGS sequence"/>
</dbReference>
<evidence type="ECO:0000259" key="7">
    <source>
        <dbReference type="Pfam" id="PF00081"/>
    </source>
</evidence>
<dbReference type="PANTHER" id="PTHR43595">
    <property type="entry name" value="37S RIBOSOMAL PROTEIN S26, MITOCHONDRIAL"/>
    <property type="match status" value="1"/>
</dbReference>
<dbReference type="GO" id="GO:0004784">
    <property type="term" value="F:superoxide dismutase activity"/>
    <property type="evidence" value="ECO:0007669"/>
    <property type="project" value="UniProtKB-EC"/>
</dbReference>
<organism evidence="9 10">
    <name type="scientific">Candidatus Kerfeldbacteria bacterium RIFCSPLOWO2_01_FULL_48_11</name>
    <dbReference type="NCBI Taxonomy" id="1798543"/>
    <lineage>
        <taxon>Bacteria</taxon>
        <taxon>Candidatus Kerfeldiibacteriota</taxon>
    </lineage>
</organism>
<evidence type="ECO:0000256" key="1">
    <source>
        <dbReference type="ARBA" id="ARBA00008714"/>
    </source>
</evidence>
<dbReference type="Pfam" id="PF00081">
    <property type="entry name" value="Sod_Fe_N"/>
    <property type="match status" value="1"/>
</dbReference>
<feature type="binding site" evidence="5">
    <location>
        <position position="83"/>
    </location>
    <ligand>
        <name>Mn(2+)</name>
        <dbReference type="ChEBI" id="CHEBI:29035"/>
    </ligand>
</feature>
<dbReference type="PIRSF" id="PIRSF000349">
    <property type="entry name" value="SODismutase"/>
    <property type="match status" value="1"/>
</dbReference>
<reference evidence="9 10" key="1">
    <citation type="journal article" date="2016" name="Nat. Commun.">
        <title>Thousands of microbial genomes shed light on interconnected biogeochemical processes in an aquifer system.</title>
        <authorList>
            <person name="Anantharaman K."/>
            <person name="Brown C.T."/>
            <person name="Hug L.A."/>
            <person name="Sharon I."/>
            <person name="Castelle C.J."/>
            <person name="Probst A.J."/>
            <person name="Thomas B.C."/>
            <person name="Singh A."/>
            <person name="Wilkins M.J."/>
            <person name="Karaoz U."/>
            <person name="Brodie E.L."/>
            <person name="Williams K.H."/>
            <person name="Hubbard S.S."/>
            <person name="Banfield J.F."/>
        </authorList>
    </citation>
    <scope>NUCLEOTIDE SEQUENCE [LARGE SCALE GENOMIC DNA]</scope>
</reference>
<dbReference type="GO" id="GO:0046872">
    <property type="term" value="F:metal ion binding"/>
    <property type="evidence" value="ECO:0007669"/>
    <property type="project" value="UniProtKB-KW"/>
</dbReference>
<feature type="binding site" evidence="5">
    <location>
        <position position="165"/>
    </location>
    <ligand>
        <name>Mn(2+)</name>
        <dbReference type="ChEBI" id="CHEBI:29035"/>
    </ligand>
</feature>
<dbReference type="SUPFAM" id="SSF54719">
    <property type="entry name" value="Fe,Mn superoxide dismutase (SOD), C-terminal domain"/>
    <property type="match status" value="1"/>
</dbReference>
<evidence type="ECO:0000313" key="10">
    <source>
        <dbReference type="Proteomes" id="UP000179164"/>
    </source>
</evidence>
<dbReference type="AlphaFoldDB" id="A0A1G2B2U8"/>
<dbReference type="InterPro" id="IPR019831">
    <property type="entry name" value="Mn/Fe_SOD_N"/>
</dbReference>
<dbReference type="InterPro" id="IPR001189">
    <property type="entry name" value="Mn/Fe_SOD"/>
</dbReference>
<dbReference type="GO" id="GO:0005737">
    <property type="term" value="C:cytoplasm"/>
    <property type="evidence" value="ECO:0007669"/>
    <property type="project" value="TreeGrafter"/>
</dbReference>
<name>A0A1G2B2U8_9BACT</name>
<dbReference type="SUPFAM" id="SSF46609">
    <property type="entry name" value="Fe,Mn superoxide dismutase (SOD), N-terminal domain"/>
    <property type="match status" value="1"/>
</dbReference>
<keyword evidence="3 5" id="KW-0479">Metal-binding</keyword>
<evidence type="ECO:0000256" key="5">
    <source>
        <dbReference type="PIRSR" id="PIRSR000349-1"/>
    </source>
</evidence>
<evidence type="ECO:0000256" key="3">
    <source>
        <dbReference type="ARBA" id="ARBA00022723"/>
    </source>
</evidence>
<dbReference type="Gene3D" id="3.55.40.20">
    <property type="entry name" value="Iron/manganese superoxide dismutase, C-terminal domain"/>
    <property type="match status" value="1"/>
</dbReference>
<feature type="binding site" evidence="5">
    <location>
        <position position="28"/>
    </location>
    <ligand>
        <name>Mn(2+)</name>
        <dbReference type="ChEBI" id="CHEBI:29035"/>
    </ligand>
</feature>
<feature type="domain" description="Manganese/iron superoxide dismutase C-terminal" evidence="8">
    <location>
        <begin position="98"/>
        <end position="197"/>
    </location>
</feature>
<evidence type="ECO:0000256" key="4">
    <source>
        <dbReference type="ARBA" id="ARBA00023002"/>
    </source>
</evidence>
<dbReference type="InterPro" id="IPR019833">
    <property type="entry name" value="Mn/Fe_SOD_BS"/>
</dbReference>
<dbReference type="PROSITE" id="PS00088">
    <property type="entry name" value="SOD_MN"/>
    <property type="match status" value="1"/>
</dbReference>
<dbReference type="Pfam" id="PF02777">
    <property type="entry name" value="Sod_Fe_C"/>
    <property type="match status" value="1"/>
</dbReference>